<dbReference type="PANTHER" id="PTHR30290">
    <property type="entry name" value="PERIPLASMIC BINDING COMPONENT OF ABC TRANSPORTER"/>
    <property type="match status" value="1"/>
</dbReference>
<reference evidence="6 7" key="1">
    <citation type="submission" date="2020-09" db="EMBL/GenBank/DDBJ databases">
        <title>Roseomonas.</title>
        <authorList>
            <person name="Zhu W."/>
        </authorList>
    </citation>
    <scope>NUCLEOTIDE SEQUENCE [LARGE SCALE GENOMIC DNA]</scope>
    <source>
        <strain evidence="6 7">573</strain>
    </source>
</reference>
<dbReference type="Gene3D" id="3.40.190.10">
    <property type="entry name" value="Periplasmic binding protein-like II"/>
    <property type="match status" value="1"/>
</dbReference>
<comment type="subcellular location">
    <subcellularLocation>
        <location evidence="1">Periplasm</location>
    </subcellularLocation>
</comment>
<feature type="signal peptide" evidence="4">
    <location>
        <begin position="1"/>
        <end position="25"/>
    </location>
</feature>
<dbReference type="Gene3D" id="3.10.105.10">
    <property type="entry name" value="Dipeptide-binding Protein, Domain 3"/>
    <property type="match status" value="1"/>
</dbReference>
<dbReference type="PIRSF" id="PIRSF002741">
    <property type="entry name" value="MppA"/>
    <property type="match status" value="1"/>
</dbReference>
<dbReference type="RefSeq" id="WP_207416275.1">
    <property type="nucleotide sequence ID" value="NZ_CP061177.1"/>
</dbReference>
<evidence type="ECO:0000256" key="4">
    <source>
        <dbReference type="SAM" id="SignalP"/>
    </source>
</evidence>
<protein>
    <submittedName>
        <fullName evidence="6">ABC transporter substrate-binding protein</fullName>
    </submittedName>
</protein>
<feature type="domain" description="Solute-binding protein family 5" evidence="5">
    <location>
        <begin position="73"/>
        <end position="442"/>
    </location>
</feature>
<dbReference type="InterPro" id="IPR000914">
    <property type="entry name" value="SBP_5_dom"/>
</dbReference>
<comment type="similarity">
    <text evidence="2">Belongs to the bacterial solute-binding protein 5 family.</text>
</comment>
<proteinExistence type="inferred from homology"/>
<accession>A0ABS3KPA2</accession>
<keyword evidence="7" id="KW-1185">Reference proteome</keyword>
<feature type="chain" id="PRO_5045205463" evidence="4">
    <location>
        <begin position="26"/>
        <end position="514"/>
    </location>
</feature>
<dbReference type="EMBL" id="JACTNG010000003">
    <property type="protein sequence ID" value="MBO1078842.1"/>
    <property type="molecule type" value="Genomic_DNA"/>
</dbReference>
<dbReference type="Proteomes" id="UP001518989">
    <property type="component" value="Unassembled WGS sequence"/>
</dbReference>
<organism evidence="6 7">
    <name type="scientific">Roseomonas haemaphysalidis</name>
    <dbReference type="NCBI Taxonomy" id="2768162"/>
    <lineage>
        <taxon>Bacteria</taxon>
        <taxon>Pseudomonadati</taxon>
        <taxon>Pseudomonadota</taxon>
        <taxon>Alphaproteobacteria</taxon>
        <taxon>Acetobacterales</taxon>
        <taxon>Roseomonadaceae</taxon>
        <taxon>Roseomonas</taxon>
    </lineage>
</organism>
<dbReference type="SUPFAM" id="SSF53850">
    <property type="entry name" value="Periplasmic binding protein-like II"/>
    <property type="match status" value="1"/>
</dbReference>
<sequence>MPPRLTRRATLALGGAAALARPALAQDASRVLRFVPHANLTTLDPLWSSALVSYCAASMIFDRLYGLDDALVPQPQMVRGHELSDDGLQWRFTLREGLLWHDGTPVLAKDCVASIDRWAQRDGFGLRLKAQMQEMRALDDRRFEIRLARPFPQMLFGLGATACFMMPERTAATPASASITDYTGSGPFVFREDEWVAGARALFERNPRYVSRPEPPQFWAGGRPVNFDRVEWHIMPDPATAASALQTGEVDWVERPLADLLPVLRRQRSLKVEVLDPLGSWAEIRFNTAVPPFNNPKVGRALLPVVKQADFLQAFLGDQPEMMDTAAGIFLPGTPLANKAGMDILTGPRDLELARHLLRESGYAGEPVVMLEATDLSNSAAFSPVARQLFEQVGLKVDYQSMDWGTLVSRAQSAQGNWSCYPIAWAGLWITNPAMHAHLYGTAPNPRMTALRDAWFDAPDLPAQRAVAEKIQLQAFEEPPLLPLGRYFNAQAYSTRLSGFVKAPTATFWNLRKA</sequence>
<comment type="caution">
    <text evidence="6">The sequence shown here is derived from an EMBL/GenBank/DDBJ whole genome shotgun (WGS) entry which is preliminary data.</text>
</comment>
<dbReference type="PANTHER" id="PTHR30290:SF38">
    <property type="entry name" value="D,D-DIPEPTIDE-BINDING PERIPLASMIC PROTEIN DDPA-RELATED"/>
    <property type="match status" value="1"/>
</dbReference>
<evidence type="ECO:0000256" key="2">
    <source>
        <dbReference type="ARBA" id="ARBA00005695"/>
    </source>
</evidence>
<dbReference type="CDD" id="cd08502">
    <property type="entry name" value="PBP2_NikA_DppA_OppA_like_16"/>
    <property type="match status" value="1"/>
</dbReference>
<dbReference type="InterPro" id="IPR039424">
    <property type="entry name" value="SBP_5"/>
</dbReference>
<dbReference type="InterPro" id="IPR030678">
    <property type="entry name" value="Peptide/Ni-bd"/>
</dbReference>
<dbReference type="Pfam" id="PF00496">
    <property type="entry name" value="SBP_bac_5"/>
    <property type="match status" value="1"/>
</dbReference>
<evidence type="ECO:0000313" key="7">
    <source>
        <dbReference type="Proteomes" id="UP001518989"/>
    </source>
</evidence>
<evidence type="ECO:0000259" key="5">
    <source>
        <dbReference type="Pfam" id="PF00496"/>
    </source>
</evidence>
<evidence type="ECO:0000256" key="3">
    <source>
        <dbReference type="ARBA" id="ARBA00022729"/>
    </source>
</evidence>
<keyword evidence="3 4" id="KW-0732">Signal</keyword>
<name>A0ABS3KPA2_9PROT</name>
<gene>
    <name evidence="6" type="ORF">IAI61_07360</name>
</gene>
<evidence type="ECO:0000313" key="6">
    <source>
        <dbReference type="EMBL" id="MBO1078842.1"/>
    </source>
</evidence>
<evidence type="ECO:0000256" key="1">
    <source>
        <dbReference type="ARBA" id="ARBA00004418"/>
    </source>
</evidence>